<feature type="transmembrane region" description="Helical" evidence="8">
    <location>
        <begin position="153"/>
        <end position="175"/>
    </location>
</feature>
<evidence type="ECO:0000256" key="8">
    <source>
        <dbReference type="SAM" id="Phobius"/>
    </source>
</evidence>
<feature type="transmembrane region" description="Helical" evidence="8">
    <location>
        <begin position="12"/>
        <end position="34"/>
    </location>
</feature>
<dbReference type="SUPFAM" id="SSF81345">
    <property type="entry name" value="ABC transporter involved in vitamin B12 uptake, BtuC"/>
    <property type="match status" value="1"/>
</dbReference>
<dbReference type="CDD" id="cd06550">
    <property type="entry name" value="TM_ABC_iron-siderophores_like"/>
    <property type="match status" value="1"/>
</dbReference>
<proteinExistence type="inferred from homology"/>
<dbReference type="RefSeq" id="WP_386062069.1">
    <property type="nucleotide sequence ID" value="NZ_JBHTKL010000005.1"/>
</dbReference>
<comment type="similarity">
    <text evidence="2">Belongs to the binding-protein-dependent transport system permease family. FecCD subfamily.</text>
</comment>
<keyword evidence="5 8" id="KW-0812">Transmembrane</keyword>
<sequence>MNELFKTTRIKTVGIIIGVLLVLIFMCGSVIYGYTNVTWKMALEAFNHFDGSNEHIIIRESRLPRALIGAAVGASLAVAGALMQGITRNPLASPSIFGINAGAGFFIVVAVSFFSVSSIQQFAWISFFGAALTASIVYLLGSVGRDGLSPIKLTLAGAAMAAMFASLTQGMLALNEKALDEVLFWLTGSVQGRDLDILLGVLPYLTIGLIGAHILSKQINILAMGDDVAVSLGQRTILVKIMIGIVVILLAGGAVSIAGPVGFVGIVIPHIARSLVGMDYRWVVPYSAILGAILLLAADIGARYIIMPSEVPVGVMTALIGTPFFVYIARRGLNNL</sequence>
<evidence type="ECO:0000313" key="10">
    <source>
        <dbReference type="Proteomes" id="UP001596990"/>
    </source>
</evidence>
<evidence type="ECO:0000256" key="5">
    <source>
        <dbReference type="ARBA" id="ARBA00022692"/>
    </source>
</evidence>
<comment type="subcellular location">
    <subcellularLocation>
        <location evidence="1">Cell membrane</location>
        <topology evidence="1">Multi-pass membrane protein</topology>
    </subcellularLocation>
</comment>
<evidence type="ECO:0000256" key="4">
    <source>
        <dbReference type="ARBA" id="ARBA00022475"/>
    </source>
</evidence>
<feature type="transmembrane region" description="Helical" evidence="8">
    <location>
        <begin position="122"/>
        <end position="141"/>
    </location>
</feature>
<evidence type="ECO:0000313" key="9">
    <source>
        <dbReference type="EMBL" id="MFD1020442.1"/>
    </source>
</evidence>
<comment type="caution">
    <text evidence="9">The sequence shown here is derived from an EMBL/GenBank/DDBJ whole genome shotgun (WGS) entry which is preliminary data.</text>
</comment>
<evidence type="ECO:0000256" key="1">
    <source>
        <dbReference type="ARBA" id="ARBA00004651"/>
    </source>
</evidence>
<dbReference type="InterPro" id="IPR000522">
    <property type="entry name" value="ABC_transptr_permease_BtuC"/>
</dbReference>
<name>A0ABW3L4S2_9BACI</name>
<dbReference type="Gene3D" id="1.10.3470.10">
    <property type="entry name" value="ABC transporter involved in vitamin B12 uptake, BtuC"/>
    <property type="match status" value="1"/>
</dbReference>
<reference evidence="10" key="1">
    <citation type="journal article" date="2019" name="Int. J. Syst. Evol. Microbiol.">
        <title>The Global Catalogue of Microorganisms (GCM) 10K type strain sequencing project: providing services to taxonomists for standard genome sequencing and annotation.</title>
        <authorList>
            <consortium name="The Broad Institute Genomics Platform"/>
            <consortium name="The Broad Institute Genome Sequencing Center for Infectious Disease"/>
            <person name="Wu L."/>
            <person name="Ma J."/>
        </authorList>
    </citation>
    <scope>NUCLEOTIDE SEQUENCE [LARGE SCALE GENOMIC DNA]</scope>
    <source>
        <strain evidence="10">CCUG 56607</strain>
    </source>
</reference>
<evidence type="ECO:0000256" key="6">
    <source>
        <dbReference type="ARBA" id="ARBA00022989"/>
    </source>
</evidence>
<dbReference type="PANTHER" id="PTHR30472">
    <property type="entry name" value="FERRIC ENTEROBACTIN TRANSPORT SYSTEM PERMEASE PROTEIN"/>
    <property type="match status" value="1"/>
</dbReference>
<feature type="transmembrane region" description="Helical" evidence="8">
    <location>
        <begin position="95"/>
        <end position="116"/>
    </location>
</feature>
<accession>A0ABW3L4S2</accession>
<feature type="transmembrane region" description="Helical" evidence="8">
    <location>
        <begin position="280"/>
        <end position="298"/>
    </location>
</feature>
<dbReference type="Proteomes" id="UP001596990">
    <property type="component" value="Unassembled WGS sequence"/>
</dbReference>
<keyword evidence="3" id="KW-0813">Transport</keyword>
<evidence type="ECO:0000256" key="7">
    <source>
        <dbReference type="ARBA" id="ARBA00023136"/>
    </source>
</evidence>
<keyword evidence="10" id="KW-1185">Reference proteome</keyword>
<feature type="transmembrane region" description="Helical" evidence="8">
    <location>
        <begin position="237"/>
        <end position="268"/>
    </location>
</feature>
<evidence type="ECO:0000256" key="3">
    <source>
        <dbReference type="ARBA" id="ARBA00022448"/>
    </source>
</evidence>
<keyword evidence="7 8" id="KW-0472">Membrane</keyword>
<feature type="transmembrane region" description="Helical" evidence="8">
    <location>
        <begin position="310"/>
        <end position="329"/>
    </location>
</feature>
<evidence type="ECO:0000256" key="2">
    <source>
        <dbReference type="ARBA" id="ARBA00007935"/>
    </source>
</evidence>
<dbReference type="EMBL" id="JBHTKL010000005">
    <property type="protein sequence ID" value="MFD1020442.1"/>
    <property type="molecule type" value="Genomic_DNA"/>
</dbReference>
<dbReference type="Pfam" id="PF01032">
    <property type="entry name" value="FecCD"/>
    <property type="match status" value="1"/>
</dbReference>
<keyword evidence="4" id="KW-1003">Cell membrane</keyword>
<dbReference type="PANTHER" id="PTHR30472:SF65">
    <property type="entry name" value="SIDEROPHORE TRANSPORT SYSTEM PERMEASE PROTEIN YFIZ-RELATED"/>
    <property type="match status" value="1"/>
</dbReference>
<feature type="transmembrane region" description="Helical" evidence="8">
    <location>
        <begin position="66"/>
        <end position="83"/>
    </location>
</feature>
<gene>
    <name evidence="9" type="ORF">ACFQ2J_14740</name>
</gene>
<feature type="transmembrane region" description="Helical" evidence="8">
    <location>
        <begin position="195"/>
        <end position="216"/>
    </location>
</feature>
<organism evidence="9 10">
    <name type="scientific">Thalassobacillus hwangdonensis</name>
    <dbReference type="NCBI Taxonomy" id="546108"/>
    <lineage>
        <taxon>Bacteria</taxon>
        <taxon>Bacillati</taxon>
        <taxon>Bacillota</taxon>
        <taxon>Bacilli</taxon>
        <taxon>Bacillales</taxon>
        <taxon>Bacillaceae</taxon>
        <taxon>Thalassobacillus</taxon>
    </lineage>
</organism>
<dbReference type="InterPro" id="IPR037294">
    <property type="entry name" value="ABC_BtuC-like"/>
</dbReference>
<keyword evidence="6 8" id="KW-1133">Transmembrane helix</keyword>
<protein>
    <submittedName>
        <fullName evidence="9">FecCD family ABC transporter permease</fullName>
    </submittedName>
</protein>